<dbReference type="AlphaFoldDB" id="A0A0A1WRR0"/>
<dbReference type="EMBL" id="GBXI01012760">
    <property type="protein sequence ID" value="JAD01532.1"/>
    <property type="molecule type" value="Transcribed_RNA"/>
</dbReference>
<name>A0A0A1WRR0_ZEUCU</name>
<accession>A0A0A1WRR0</accession>
<reference evidence="2" key="2">
    <citation type="journal article" date="2015" name="Gigascience">
        <title>Reconstructing a comprehensive transcriptome assembly of a white-pupal translocated strain of the pest fruit fly Bactrocera cucurbitae.</title>
        <authorList>
            <person name="Sim S.B."/>
            <person name="Calla B."/>
            <person name="Hall B."/>
            <person name="DeRego T."/>
            <person name="Geib S.M."/>
        </authorList>
    </citation>
    <scope>NUCLEOTIDE SEQUENCE</scope>
</reference>
<reference evidence="2" key="1">
    <citation type="submission" date="2014-11" db="EMBL/GenBank/DDBJ databases">
        <authorList>
            <person name="Geib S."/>
        </authorList>
    </citation>
    <scope>NUCLEOTIDE SEQUENCE</scope>
</reference>
<protein>
    <submittedName>
        <fullName evidence="2">Uncharacterized protein</fullName>
    </submittedName>
</protein>
<proteinExistence type="predicted"/>
<feature type="compositionally biased region" description="Basic residues" evidence="1">
    <location>
        <begin position="43"/>
        <end position="55"/>
    </location>
</feature>
<sequence>MMELLSGSSSTVPQQQQQQQSHLLQISPTTTTPTTPQPMEKVTHKRTHSQTRYKIRKTESVQETTLGAAATPTNKRAASKKRFSMRKSRSLDAEAYTLACVQSPLWATLTNARTINEILQDDY</sequence>
<feature type="compositionally biased region" description="Polar residues" evidence="1">
    <location>
        <begin position="1"/>
        <end position="13"/>
    </location>
</feature>
<evidence type="ECO:0000313" key="2">
    <source>
        <dbReference type="EMBL" id="JAD01532.1"/>
    </source>
</evidence>
<organism evidence="2">
    <name type="scientific">Zeugodacus cucurbitae</name>
    <name type="common">Melon fruit fly</name>
    <name type="synonym">Bactrocera cucurbitae</name>
    <dbReference type="NCBI Taxonomy" id="28588"/>
    <lineage>
        <taxon>Eukaryota</taxon>
        <taxon>Metazoa</taxon>
        <taxon>Ecdysozoa</taxon>
        <taxon>Arthropoda</taxon>
        <taxon>Hexapoda</taxon>
        <taxon>Insecta</taxon>
        <taxon>Pterygota</taxon>
        <taxon>Neoptera</taxon>
        <taxon>Endopterygota</taxon>
        <taxon>Diptera</taxon>
        <taxon>Brachycera</taxon>
        <taxon>Muscomorpha</taxon>
        <taxon>Tephritoidea</taxon>
        <taxon>Tephritidae</taxon>
        <taxon>Zeugodacus</taxon>
        <taxon>Zeugodacus</taxon>
    </lineage>
</organism>
<gene>
    <name evidence="2" type="ORF">g.22066</name>
</gene>
<feature type="region of interest" description="Disordered" evidence="1">
    <location>
        <begin position="1"/>
        <end position="82"/>
    </location>
</feature>
<evidence type="ECO:0000256" key="1">
    <source>
        <dbReference type="SAM" id="MobiDB-lite"/>
    </source>
</evidence>